<dbReference type="Proteomes" id="UP000181897">
    <property type="component" value="Chromosome"/>
</dbReference>
<organism evidence="1 2">
    <name type="scientific">Sulfitobacter alexandrii</name>
    <dbReference type="NCBI Taxonomy" id="1917485"/>
    <lineage>
        <taxon>Bacteria</taxon>
        <taxon>Pseudomonadati</taxon>
        <taxon>Pseudomonadota</taxon>
        <taxon>Alphaproteobacteria</taxon>
        <taxon>Rhodobacterales</taxon>
        <taxon>Roseobacteraceae</taxon>
        <taxon>Sulfitobacter</taxon>
    </lineage>
</organism>
<name>A0A1J0WID2_9RHOB</name>
<protein>
    <recommendedName>
        <fullName evidence="3">DUF1801 domain-containing protein</fullName>
    </recommendedName>
</protein>
<evidence type="ECO:0000313" key="2">
    <source>
        <dbReference type="Proteomes" id="UP000181897"/>
    </source>
</evidence>
<gene>
    <name evidence="1" type="ORF">BOO69_11100</name>
</gene>
<dbReference type="OrthoDB" id="328972at2"/>
<dbReference type="EMBL" id="CP018076">
    <property type="protein sequence ID" value="APE43894.1"/>
    <property type="molecule type" value="Genomic_DNA"/>
</dbReference>
<keyword evidence="2" id="KW-1185">Reference proteome</keyword>
<accession>A0A1J0WID2</accession>
<reference evidence="1 2" key="1">
    <citation type="submission" date="2016-11" db="EMBL/GenBank/DDBJ databases">
        <title>Complete genome sequence of Sulfitobacter sp. AM1-D1, a toxic bacteria associated with marine dinoflagellate Alexandrium minutum in East China Sea.</title>
        <authorList>
            <person name="Yang Q."/>
            <person name="Zhang X."/>
            <person name="Tian X."/>
        </authorList>
    </citation>
    <scope>NUCLEOTIDE SEQUENCE [LARGE SCALE GENOMIC DNA]</scope>
    <source>
        <strain evidence="1 2">AM1-D1</strain>
    </source>
</reference>
<sequence>MQHAPAPLLAVLNTWPAPARDALWACRALFFQAADRVGVAPLEESLKWGQPAWRPSKPRTGSTLRMDWSPHDPDRISFLIDCKTDLAARMRDIHPDMGDNDGRRRITCDLGRALPEQAVSHLAEMTFCYHLSRRGSRGFG</sequence>
<proteinExistence type="predicted"/>
<dbReference type="RefSeq" id="WP_156874911.1">
    <property type="nucleotide sequence ID" value="NZ_CP018076.1"/>
</dbReference>
<dbReference type="AlphaFoldDB" id="A0A1J0WID2"/>
<evidence type="ECO:0008006" key="3">
    <source>
        <dbReference type="Google" id="ProtNLM"/>
    </source>
</evidence>
<dbReference type="KEGG" id="suam:BOO69_11100"/>
<dbReference type="STRING" id="1917485.BOO69_11100"/>
<evidence type="ECO:0000313" key="1">
    <source>
        <dbReference type="EMBL" id="APE43894.1"/>
    </source>
</evidence>